<keyword evidence="4 10" id="KW-0808">Transferase</keyword>
<dbReference type="InterPro" id="IPR036554">
    <property type="entry name" value="GHMP_kinase_C_sf"/>
</dbReference>
<gene>
    <name evidence="10 13" type="primary">ispE</name>
    <name evidence="13" type="ORF">OIK42_07285</name>
</gene>
<proteinExistence type="inferred from homology"/>
<sequence length="294" mass="32114">MDTLIQTHGAPDWWPSPAKLNLFLHITGRNEDGYHQLQTLFQMLDYGDQLAFTPTDTGEIVLLNAMPGVKNEDNLIYRAAQLLKAYCNVPYGCDILIDKQLPMGGGIGGGSSNAATTLVALNHYWQCGLTVQELATIALKLGADVPIFVHGKTAFAAGVGEKITPVTLDKRTYLVVFPGIHISTAEVFGKPDLPRNSPPIDWQDYTFESTRNDCEKIVCKSAPEVANLLRWLLHYAPSRMTGTGACVFASFCDPEQAKAALHALPEKWTGFVANGMHTSPLILKLEQVSKAQTT</sequence>
<dbReference type="Pfam" id="PF00288">
    <property type="entry name" value="GHMP_kinases_N"/>
    <property type="match status" value="1"/>
</dbReference>
<dbReference type="Proteomes" id="UP001218788">
    <property type="component" value="Unassembled WGS sequence"/>
</dbReference>
<comment type="function">
    <text evidence="10">Catalyzes the phosphorylation of the position 2 hydroxy group of 4-diphosphocytidyl-2C-methyl-D-erythritol.</text>
</comment>
<accession>A0ABT5L260</accession>
<dbReference type="RefSeq" id="WP_273639485.1">
    <property type="nucleotide sequence ID" value="NZ_JAQQXP010000001.1"/>
</dbReference>
<evidence type="ECO:0000256" key="4">
    <source>
        <dbReference type="ARBA" id="ARBA00022679"/>
    </source>
</evidence>
<evidence type="ECO:0000256" key="7">
    <source>
        <dbReference type="ARBA" id="ARBA00022840"/>
    </source>
</evidence>
<keyword evidence="7 10" id="KW-0067">ATP-binding</keyword>
<name>A0ABT5L260_9ALTE</name>
<dbReference type="Pfam" id="PF08544">
    <property type="entry name" value="GHMP_kinases_C"/>
    <property type="match status" value="1"/>
</dbReference>
<dbReference type="InterPro" id="IPR020568">
    <property type="entry name" value="Ribosomal_Su5_D2-typ_SF"/>
</dbReference>
<dbReference type="InterPro" id="IPR004424">
    <property type="entry name" value="IspE"/>
</dbReference>
<dbReference type="EMBL" id="JAQQXP010000001">
    <property type="protein sequence ID" value="MDC8830561.1"/>
    <property type="molecule type" value="Genomic_DNA"/>
</dbReference>
<dbReference type="Gene3D" id="3.30.230.10">
    <property type="match status" value="1"/>
</dbReference>
<dbReference type="InterPro" id="IPR014721">
    <property type="entry name" value="Ribsml_uS5_D2-typ_fold_subgr"/>
</dbReference>
<reference evidence="13 14" key="1">
    <citation type="submission" date="2022-10" db="EMBL/GenBank/DDBJ databases">
        <title>Alteromonas sp. chi3 Genome sequencing.</title>
        <authorList>
            <person name="Park S."/>
        </authorList>
    </citation>
    <scope>NUCLEOTIDE SEQUENCE [LARGE SCALE GENOMIC DNA]</scope>
    <source>
        <strain evidence="14">chi3</strain>
    </source>
</reference>
<feature type="active site" evidence="10">
    <location>
        <position position="19"/>
    </location>
</feature>
<keyword evidence="14" id="KW-1185">Reference proteome</keyword>
<dbReference type="SUPFAM" id="SSF54211">
    <property type="entry name" value="Ribosomal protein S5 domain 2-like"/>
    <property type="match status" value="1"/>
</dbReference>
<keyword evidence="8 10" id="KW-0414">Isoprene biosynthesis</keyword>
<dbReference type="EC" id="2.7.1.148" evidence="2 10"/>
<keyword evidence="5 10" id="KW-0547">Nucleotide-binding</keyword>
<feature type="domain" description="GHMP kinase C-terminal" evidence="12">
    <location>
        <begin position="207"/>
        <end position="268"/>
    </location>
</feature>
<comment type="pathway">
    <text evidence="10">Isoprenoid biosynthesis; isopentenyl diphosphate biosynthesis via DXP pathway; isopentenyl diphosphate from 1-deoxy-D-xylulose 5-phosphate: step 3/6.</text>
</comment>
<evidence type="ECO:0000256" key="6">
    <source>
        <dbReference type="ARBA" id="ARBA00022777"/>
    </source>
</evidence>
<evidence type="ECO:0000313" key="13">
    <source>
        <dbReference type="EMBL" id="MDC8830561.1"/>
    </source>
</evidence>
<evidence type="ECO:0000256" key="2">
    <source>
        <dbReference type="ARBA" id="ARBA00012052"/>
    </source>
</evidence>
<dbReference type="NCBIfam" id="TIGR00154">
    <property type="entry name" value="ispE"/>
    <property type="match status" value="1"/>
</dbReference>
<feature type="binding site" evidence="10">
    <location>
        <begin position="102"/>
        <end position="112"/>
    </location>
    <ligand>
        <name>ATP</name>
        <dbReference type="ChEBI" id="CHEBI:30616"/>
    </ligand>
</feature>
<dbReference type="PANTHER" id="PTHR43527">
    <property type="entry name" value="4-DIPHOSPHOCYTIDYL-2-C-METHYL-D-ERYTHRITOL KINASE, CHLOROPLASTIC"/>
    <property type="match status" value="1"/>
</dbReference>
<dbReference type="GO" id="GO:0050515">
    <property type="term" value="F:4-(cytidine 5'-diphospho)-2-C-methyl-D-erythritol kinase activity"/>
    <property type="evidence" value="ECO:0007669"/>
    <property type="project" value="UniProtKB-EC"/>
</dbReference>
<evidence type="ECO:0000256" key="8">
    <source>
        <dbReference type="ARBA" id="ARBA00023229"/>
    </source>
</evidence>
<dbReference type="PANTHER" id="PTHR43527:SF2">
    <property type="entry name" value="4-DIPHOSPHOCYTIDYL-2-C-METHYL-D-ERYTHRITOL KINASE, CHLOROPLASTIC"/>
    <property type="match status" value="1"/>
</dbReference>
<evidence type="ECO:0000259" key="12">
    <source>
        <dbReference type="Pfam" id="PF08544"/>
    </source>
</evidence>
<comment type="similarity">
    <text evidence="1 10">Belongs to the GHMP kinase family. IspE subfamily.</text>
</comment>
<dbReference type="HAMAP" id="MF_00061">
    <property type="entry name" value="IspE"/>
    <property type="match status" value="1"/>
</dbReference>
<dbReference type="PIRSF" id="PIRSF010376">
    <property type="entry name" value="IspE"/>
    <property type="match status" value="1"/>
</dbReference>
<dbReference type="SUPFAM" id="SSF55060">
    <property type="entry name" value="GHMP Kinase, C-terminal domain"/>
    <property type="match status" value="1"/>
</dbReference>
<evidence type="ECO:0000256" key="9">
    <source>
        <dbReference type="ARBA" id="ARBA00032554"/>
    </source>
</evidence>
<evidence type="ECO:0000259" key="11">
    <source>
        <dbReference type="Pfam" id="PF00288"/>
    </source>
</evidence>
<evidence type="ECO:0000256" key="10">
    <source>
        <dbReference type="HAMAP-Rule" id="MF_00061"/>
    </source>
</evidence>
<protein>
    <recommendedName>
        <fullName evidence="3 10">4-diphosphocytidyl-2-C-methyl-D-erythritol kinase</fullName>
        <shortName evidence="10">CMK</shortName>
        <ecNumber evidence="2 10">2.7.1.148</ecNumber>
    </recommendedName>
    <alternativeName>
        <fullName evidence="9 10">4-(cytidine-5'-diphospho)-2-C-methyl-D-erythritol kinase</fullName>
    </alternativeName>
</protein>
<comment type="caution">
    <text evidence="13">The sequence shown here is derived from an EMBL/GenBank/DDBJ whole genome shotgun (WGS) entry which is preliminary data.</text>
</comment>
<feature type="domain" description="GHMP kinase N-terminal" evidence="11">
    <location>
        <begin position="74"/>
        <end position="152"/>
    </location>
</feature>
<keyword evidence="6 10" id="KW-0418">Kinase</keyword>
<dbReference type="InterPro" id="IPR006204">
    <property type="entry name" value="GHMP_kinase_N_dom"/>
</dbReference>
<evidence type="ECO:0000256" key="3">
    <source>
        <dbReference type="ARBA" id="ARBA00017473"/>
    </source>
</evidence>
<feature type="active site" evidence="10">
    <location>
        <position position="144"/>
    </location>
</feature>
<evidence type="ECO:0000256" key="1">
    <source>
        <dbReference type="ARBA" id="ARBA00009684"/>
    </source>
</evidence>
<evidence type="ECO:0000256" key="5">
    <source>
        <dbReference type="ARBA" id="ARBA00022741"/>
    </source>
</evidence>
<evidence type="ECO:0000313" key="14">
    <source>
        <dbReference type="Proteomes" id="UP001218788"/>
    </source>
</evidence>
<dbReference type="Gene3D" id="3.30.70.890">
    <property type="entry name" value="GHMP kinase, C-terminal domain"/>
    <property type="match status" value="1"/>
</dbReference>
<dbReference type="InterPro" id="IPR013750">
    <property type="entry name" value="GHMP_kinase_C_dom"/>
</dbReference>
<organism evidence="13 14">
    <name type="scientific">Alteromonas gilva</name>
    <dbReference type="NCBI Taxonomy" id="2987522"/>
    <lineage>
        <taxon>Bacteria</taxon>
        <taxon>Pseudomonadati</taxon>
        <taxon>Pseudomonadota</taxon>
        <taxon>Gammaproteobacteria</taxon>
        <taxon>Alteromonadales</taxon>
        <taxon>Alteromonadaceae</taxon>
        <taxon>Alteromonas/Salinimonas group</taxon>
        <taxon>Alteromonas</taxon>
    </lineage>
</organism>
<comment type="catalytic activity">
    <reaction evidence="10">
        <text>4-CDP-2-C-methyl-D-erythritol + ATP = 4-CDP-2-C-methyl-D-erythritol 2-phosphate + ADP + H(+)</text>
        <dbReference type="Rhea" id="RHEA:18437"/>
        <dbReference type="ChEBI" id="CHEBI:15378"/>
        <dbReference type="ChEBI" id="CHEBI:30616"/>
        <dbReference type="ChEBI" id="CHEBI:57823"/>
        <dbReference type="ChEBI" id="CHEBI:57919"/>
        <dbReference type="ChEBI" id="CHEBI:456216"/>
        <dbReference type="EC" id="2.7.1.148"/>
    </reaction>
</comment>